<sequence>MHSDRYTPPSAPSPPDPDIVAISMRIDTESDVAAICRAVRALAERMAFSRSAAYSLATAASELATNLLIHAGGGQLQVAPLTGMRTGIELLAEDHGPGIGDLALALTDGYSTAGGLGCGLPGVDRLMDLCDIDSVPGHGTRVRAVKWR</sequence>
<evidence type="ECO:0000313" key="2">
    <source>
        <dbReference type="EMBL" id="NKN34325.1"/>
    </source>
</evidence>
<protein>
    <submittedName>
        <fullName evidence="2">Anti-sigma regulatory factor</fullName>
    </submittedName>
</protein>
<keyword evidence="3" id="KW-1185">Reference proteome</keyword>
<dbReference type="InterPro" id="IPR036890">
    <property type="entry name" value="HATPase_C_sf"/>
</dbReference>
<accession>A0ABX1I9U8</accession>
<comment type="caution">
    <text evidence="2">The sequence shown here is derived from an EMBL/GenBank/DDBJ whole genome shotgun (WGS) entry which is preliminary data.</text>
</comment>
<dbReference type="Gene3D" id="3.30.565.10">
    <property type="entry name" value="Histidine kinase-like ATPase, C-terminal domain"/>
    <property type="match status" value="1"/>
</dbReference>
<proteinExistence type="predicted"/>
<reference evidence="2 3" key="1">
    <citation type="submission" date="2020-04" db="EMBL/GenBank/DDBJ databases">
        <title>Draft Whole-Genome sequence of Marichromatium bheemlicum DSM 18632, type strain.</title>
        <authorList>
            <person name="Kyndt J.A."/>
            <person name="Meyer T.E."/>
        </authorList>
    </citation>
    <scope>NUCLEOTIDE SEQUENCE [LARGE SCALE GENOMIC DNA]</scope>
    <source>
        <strain evidence="2 3">DSM 18632</strain>
    </source>
</reference>
<organism evidence="2 3">
    <name type="scientific">Marichromatium bheemlicum</name>
    <dbReference type="NCBI Taxonomy" id="365339"/>
    <lineage>
        <taxon>Bacteria</taxon>
        <taxon>Pseudomonadati</taxon>
        <taxon>Pseudomonadota</taxon>
        <taxon>Gammaproteobacteria</taxon>
        <taxon>Chromatiales</taxon>
        <taxon>Chromatiaceae</taxon>
        <taxon>Marichromatium</taxon>
    </lineage>
</organism>
<dbReference type="CDD" id="cd16934">
    <property type="entry name" value="HATPase_RsbT-like"/>
    <property type="match status" value="1"/>
</dbReference>
<dbReference type="EMBL" id="JAAXKX010000025">
    <property type="protein sequence ID" value="NKN34325.1"/>
    <property type="molecule type" value="Genomic_DNA"/>
</dbReference>
<name>A0ABX1I9U8_9GAMM</name>
<evidence type="ECO:0000259" key="1">
    <source>
        <dbReference type="Pfam" id="PF13581"/>
    </source>
</evidence>
<evidence type="ECO:0000313" key="3">
    <source>
        <dbReference type="Proteomes" id="UP000740754"/>
    </source>
</evidence>
<dbReference type="Proteomes" id="UP000740754">
    <property type="component" value="Unassembled WGS sequence"/>
</dbReference>
<dbReference type="SUPFAM" id="SSF55874">
    <property type="entry name" value="ATPase domain of HSP90 chaperone/DNA topoisomerase II/histidine kinase"/>
    <property type="match status" value="1"/>
</dbReference>
<dbReference type="Pfam" id="PF13581">
    <property type="entry name" value="HATPase_c_2"/>
    <property type="match status" value="1"/>
</dbReference>
<gene>
    <name evidence="2" type="ORF">HF203_13950</name>
</gene>
<feature type="domain" description="Histidine kinase/HSP90-like ATPase" evidence="1">
    <location>
        <begin position="30"/>
        <end position="146"/>
    </location>
</feature>
<dbReference type="InterPro" id="IPR003594">
    <property type="entry name" value="HATPase_dom"/>
</dbReference>